<dbReference type="Gene3D" id="3.40.50.150">
    <property type="entry name" value="Vaccinia Virus protein VP39"/>
    <property type="match status" value="1"/>
</dbReference>
<dbReference type="AlphaFoldDB" id="A0A0G0I574"/>
<dbReference type="InterPro" id="IPR013216">
    <property type="entry name" value="Methyltransf_11"/>
</dbReference>
<keyword evidence="2" id="KW-0489">Methyltransferase</keyword>
<dbReference type="Pfam" id="PF08241">
    <property type="entry name" value="Methyltransf_11"/>
    <property type="match status" value="1"/>
</dbReference>
<organism evidence="2 3">
    <name type="scientific">Candidatus Woesebacteria bacterium GW2011_GWD1_38_10</name>
    <dbReference type="NCBI Taxonomy" id="1618592"/>
    <lineage>
        <taxon>Bacteria</taxon>
        <taxon>Candidatus Woeseibacteriota</taxon>
    </lineage>
</organism>
<evidence type="ECO:0000259" key="1">
    <source>
        <dbReference type="Pfam" id="PF08241"/>
    </source>
</evidence>
<dbReference type="GO" id="GO:0032259">
    <property type="term" value="P:methylation"/>
    <property type="evidence" value="ECO:0007669"/>
    <property type="project" value="UniProtKB-KW"/>
</dbReference>
<dbReference type="SUPFAM" id="SSF53335">
    <property type="entry name" value="S-adenosyl-L-methionine-dependent methyltransferases"/>
    <property type="match status" value="1"/>
</dbReference>
<dbReference type="CDD" id="cd02440">
    <property type="entry name" value="AdoMet_MTases"/>
    <property type="match status" value="1"/>
</dbReference>
<accession>A0A0G0I574</accession>
<dbReference type="InterPro" id="IPR029063">
    <property type="entry name" value="SAM-dependent_MTases_sf"/>
</dbReference>
<dbReference type="Proteomes" id="UP000034366">
    <property type="component" value="Unassembled WGS sequence"/>
</dbReference>
<name>A0A0G0I574_9BACT</name>
<feature type="domain" description="Methyltransferase type 11" evidence="1">
    <location>
        <begin position="34"/>
        <end position="123"/>
    </location>
</feature>
<keyword evidence="2" id="KW-0808">Transferase</keyword>
<dbReference type="GO" id="GO:0008757">
    <property type="term" value="F:S-adenosylmethionine-dependent methyltransferase activity"/>
    <property type="evidence" value="ECO:0007669"/>
    <property type="project" value="InterPro"/>
</dbReference>
<dbReference type="PANTHER" id="PTHR43861">
    <property type="entry name" value="TRANS-ACONITATE 2-METHYLTRANSFERASE-RELATED"/>
    <property type="match status" value="1"/>
</dbReference>
<dbReference type="EMBL" id="LBTW01000012">
    <property type="protein sequence ID" value="KKQ49692.1"/>
    <property type="molecule type" value="Genomic_DNA"/>
</dbReference>
<proteinExistence type="predicted"/>
<protein>
    <submittedName>
        <fullName evidence="2">Putative methyltransferase</fullName>
    </submittedName>
</protein>
<evidence type="ECO:0000313" key="2">
    <source>
        <dbReference type="EMBL" id="KKQ49692.1"/>
    </source>
</evidence>
<sequence length="228" mass="26597">METGEYTLNAMKKAKWYNRWLLTFVEKYLTGDILEVGAGIGNFSKMLKKYGKVTVIDINGNYLKYYRSRGINCGLGDIERGEYFFKDKKFDSIICLNVVEHIKDDEGALKNIHKLLKKNGNAAVLVPAHKLLYSRYDHLLGHYRRYTISDVKKLIGNSGLEIVDIRYVNWWGAVGWLFFMKILKKTDFPENELGIFDMFGKFLLWPEKFIKLPFGLSVLAVVRRNKRY</sequence>
<reference evidence="2 3" key="1">
    <citation type="journal article" date="2015" name="Nature">
        <title>rRNA introns, odd ribosomes, and small enigmatic genomes across a large radiation of phyla.</title>
        <authorList>
            <person name="Brown C.T."/>
            <person name="Hug L.A."/>
            <person name="Thomas B.C."/>
            <person name="Sharon I."/>
            <person name="Castelle C.J."/>
            <person name="Singh A."/>
            <person name="Wilkins M.J."/>
            <person name="Williams K.H."/>
            <person name="Banfield J.F."/>
        </authorList>
    </citation>
    <scope>NUCLEOTIDE SEQUENCE [LARGE SCALE GENOMIC DNA]</scope>
</reference>
<comment type="caution">
    <text evidence="2">The sequence shown here is derived from an EMBL/GenBank/DDBJ whole genome shotgun (WGS) entry which is preliminary data.</text>
</comment>
<gene>
    <name evidence="2" type="ORF">US67_C0012G0012</name>
</gene>
<evidence type="ECO:0000313" key="3">
    <source>
        <dbReference type="Proteomes" id="UP000034366"/>
    </source>
</evidence>